<dbReference type="EMBL" id="VFLP01000002">
    <property type="protein sequence ID" value="TRX98443.1"/>
    <property type="molecule type" value="Genomic_DNA"/>
</dbReference>
<organism evidence="2 3">
    <name type="scientific">Xylaria flabelliformis</name>
    <dbReference type="NCBI Taxonomy" id="2512241"/>
    <lineage>
        <taxon>Eukaryota</taxon>
        <taxon>Fungi</taxon>
        <taxon>Dikarya</taxon>
        <taxon>Ascomycota</taxon>
        <taxon>Pezizomycotina</taxon>
        <taxon>Sordariomycetes</taxon>
        <taxon>Xylariomycetidae</taxon>
        <taxon>Xylariales</taxon>
        <taxon>Xylariaceae</taxon>
        <taxon>Xylaria</taxon>
    </lineage>
</organism>
<reference evidence="3" key="1">
    <citation type="submission" date="2019-06" db="EMBL/GenBank/DDBJ databases">
        <title>Draft genome sequence of the griseofulvin-producing fungus Xylaria cubensis strain G536.</title>
        <authorList>
            <person name="Mead M.E."/>
            <person name="Raja H.A."/>
            <person name="Steenwyk J.L."/>
            <person name="Knowles S.L."/>
            <person name="Oberlies N.H."/>
            <person name="Rokas A."/>
        </authorList>
    </citation>
    <scope>NUCLEOTIDE SEQUENCE [LARGE SCALE GENOMIC DNA]</scope>
    <source>
        <strain evidence="3">G536</strain>
    </source>
</reference>
<feature type="region of interest" description="Disordered" evidence="1">
    <location>
        <begin position="121"/>
        <end position="161"/>
    </location>
</feature>
<gene>
    <name evidence="2" type="ORF">FHL15_000517</name>
</gene>
<feature type="compositionally biased region" description="Polar residues" evidence="1">
    <location>
        <begin position="1"/>
        <end position="20"/>
    </location>
</feature>
<proteinExistence type="predicted"/>
<protein>
    <submittedName>
        <fullName evidence="2">Uncharacterized protein</fullName>
    </submittedName>
</protein>
<evidence type="ECO:0000313" key="2">
    <source>
        <dbReference type="EMBL" id="TRX98443.1"/>
    </source>
</evidence>
<accession>A0A553IE30</accession>
<evidence type="ECO:0000256" key="1">
    <source>
        <dbReference type="SAM" id="MobiDB-lite"/>
    </source>
</evidence>
<evidence type="ECO:0000313" key="3">
    <source>
        <dbReference type="Proteomes" id="UP000319160"/>
    </source>
</evidence>
<dbReference type="Proteomes" id="UP000319160">
    <property type="component" value="Unassembled WGS sequence"/>
</dbReference>
<name>A0A553IE30_9PEZI</name>
<sequence>MKPSNYGSQERCSGKGQQKLSENHSRRYYNSGECTSEKVDCIPKSPSLGQWEKSGRRHLSTLVGSPESGGTRHGYGQNGGVFWLSTSHKGGLAVDAHHPVQNSCLDLSTSPRLSWTGWGARRRGADETGGDGGINSGGVVALSRRTGGTQGRGVAGPKRYRENWAPQSGAIFQRFGEAVHP</sequence>
<keyword evidence="3" id="KW-1185">Reference proteome</keyword>
<dbReference type="AlphaFoldDB" id="A0A553IE30"/>
<feature type="region of interest" description="Disordered" evidence="1">
    <location>
        <begin position="1"/>
        <end position="40"/>
    </location>
</feature>
<comment type="caution">
    <text evidence="2">The sequence shown here is derived from an EMBL/GenBank/DDBJ whole genome shotgun (WGS) entry which is preliminary data.</text>
</comment>